<dbReference type="AlphaFoldDB" id="A0A2S7USS0"/>
<reference evidence="3 4" key="1">
    <citation type="submission" date="2016-12" db="EMBL/GenBank/DDBJ databases">
        <title>Diversity of luminous bacteria.</title>
        <authorList>
            <person name="Yoshizawa S."/>
            <person name="Kogure K."/>
        </authorList>
    </citation>
    <scope>NUCLEOTIDE SEQUENCE [LARGE SCALE GENOMIC DNA]</scope>
    <source>
        <strain evidence="3 4">SA4-48</strain>
    </source>
</reference>
<dbReference type="InterPro" id="IPR045175">
    <property type="entry name" value="M28_fam"/>
</dbReference>
<keyword evidence="1" id="KW-0732">Signal</keyword>
<dbReference type="InterPro" id="IPR007484">
    <property type="entry name" value="Peptidase_M28"/>
</dbReference>
<dbReference type="GO" id="GO:0008235">
    <property type="term" value="F:metalloexopeptidase activity"/>
    <property type="evidence" value="ECO:0007669"/>
    <property type="project" value="InterPro"/>
</dbReference>
<accession>A0A2S7USS0</accession>
<sequence length="348" mass="38635">MKYLLTLCLLFSFSKPVSADDFAWQKLIELTDETSGIGARPAGSDKEKETAVWIKKQWQLLGYTVNGFPFEFSLKGQKLTSENLSITIKGQSDKILVIGAHYDSTGEKQGSLGTTDNGSGVAAILDLANRLKAQKLAVTVRLVAFGAEEFGLQGSKAYVGQQQESLKHVVGMINLDTIIGGDKLYVHSAHETPYKCKAVSKPNYNSSTKLRDELLSISKDLFAENSHQLHPAFQGYPQGQTGSWSDHALFACNGIPIAYLEATNFAIDGHSGNDGYSQTTHKDAWNCLKQDGLTACDRDTEKKWGMIWHTEFDRLDKLTVMFKDRLKLQLTQNIDVLEAFIRQPNNYL</sequence>
<dbReference type="PANTHER" id="PTHR12147">
    <property type="entry name" value="METALLOPEPTIDASE M28 FAMILY MEMBER"/>
    <property type="match status" value="1"/>
</dbReference>
<feature type="domain" description="Peptidase M28" evidence="2">
    <location>
        <begin position="83"/>
        <end position="287"/>
    </location>
</feature>
<evidence type="ECO:0000259" key="2">
    <source>
        <dbReference type="Pfam" id="PF04389"/>
    </source>
</evidence>
<feature type="signal peptide" evidence="1">
    <location>
        <begin position="1"/>
        <end position="19"/>
    </location>
</feature>
<name>A0A2S7USS0_9GAMM</name>
<evidence type="ECO:0000313" key="4">
    <source>
        <dbReference type="Proteomes" id="UP000239007"/>
    </source>
</evidence>
<dbReference type="SUPFAM" id="SSF53187">
    <property type="entry name" value="Zn-dependent exopeptidases"/>
    <property type="match status" value="1"/>
</dbReference>
<protein>
    <submittedName>
        <fullName evidence="3">Zn-dependent exopeptidase M28</fullName>
    </submittedName>
</protein>
<dbReference type="Pfam" id="PF04389">
    <property type="entry name" value="Peptidase_M28"/>
    <property type="match status" value="1"/>
</dbReference>
<proteinExistence type="predicted"/>
<organism evidence="3 4">
    <name type="scientific">Psychrosphaera saromensis</name>
    <dbReference type="NCBI Taxonomy" id="716813"/>
    <lineage>
        <taxon>Bacteria</taxon>
        <taxon>Pseudomonadati</taxon>
        <taxon>Pseudomonadota</taxon>
        <taxon>Gammaproteobacteria</taxon>
        <taxon>Alteromonadales</taxon>
        <taxon>Pseudoalteromonadaceae</taxon>
        <taxon>Psychrosphaera</taxon>
    </lineage>
</organism>
<dbReference type="OrthoDB" id="1521787at2"/>
<dbReference type="EMBL" id="MSCH01000003">
    <property type="protein sequence ID" value="PQJ52320.1"/>
    <property type="molecule type" value="Genomic_DNA"/>
</dbReference>
<evidence type="ECO:0000313" key="3">
    <source>
        <dbReference type="EMBL" id="PQJ52320.1"/>
    </source>
</evidence>
<dbReference type="Proteomes" id="UP000239007">
    <property type="component" value="Unassembled WGS sequence"/>
</dbReference>
<keyword evidence="4" id="KW-1185">Reference proteome</keyword>
<dbReference type="RefSeq" id="WP_105050778.1">
    <property type="nucleotide sequence ID" value="NZ_BMYG01000005.1"/>
</dbReference>
<evidence type="ECO:0000256" key="1">
    <source>
        <dbReference type="SAM" id="SignalP"/>
    </source>
</evidence>
<feature type="chain" id="PRO_5015492586" evidence="1">
    <location>
        <begin position="20"/>
        <end position="348"/>
    </location>
</feature>
<gene>
    <name evidence="3" type="ORF">BTO11_00710</name>
</gene>
<dbReference type="Gene3D" id="3.40.630.10">
    <property type="entry name" value="Zn peptidases"/>
    <property type="match status" value="1"/>
</dbReference>
<comment type="caution">
    <text evidence="3">The sequence shown here is derived from an EMBL/GenBank/DDBJ whole genome shotgun (WGS) entry which is preliminary data.</text>
</comment>
<dbReference type="GO" id="GO:0006508">
    <property type="term" value="P:proteolysis"/>
    <property type="evidence" value="ECO:0007669"/>
    <property type="project" value="InterPro"/>
</dbReference>
<dbReference type="PANTHER" id="PTHR12147:SF26">
    <property type="entry name" value="PEPTIDASE M28 DOMAIN-CONTAINING PROTEIN"/>
    <property type="match status" value="1"/>
</dbReference>